<dbReference type="AlphaFoldDB" id="A0A8H6L8W1"/>
<accession>A0A8H6L8W1</accession>
<gene>
    <name evidence="1" type="ORF">HO173_001712</name>
</gene>
<evidence type="ECO:0000313" key="2">
    <source>
        <dbReference type="Proteomes" id="UP000578531"/>
    </source>
</evidence>
<protein>
    <submittedName>
        <fullName evidence="1">Uncharacterized protein</fullName>
    </submittedName>
</protein>
<comment type="caution">
    <text evidence="1">The sequence shown here is derived from an EMBL/GenBank/DDBJ whole genome shotgun (WGS) entry which is preliminary data.</text>
</comment>
<name>A0A8H6L8W1_9LECA</name>
<sequence length="55" mass="6265">MQLWEDGESTGDGLTREESLRIDGQACWYHAGVGSGRSEERAEEVYGNFWVLKEE</sequence>
<proteinExistence type="predicted"/>
<dbReference type="RefSeq" id="XP_037169371.1">
    <property type="nucleotide sequence ID" value="XM_037303649.1"/>
</dbReference>
<dbReference type="GeneID" id="59283386"/>
<dbReference type="Proteomes" id="UP000578531">
    <property type="component" value="Unassembled WGS sequence"/>
</dbReference>
<reference evidence="1 2" key="1">
    <citation type="journal article" date="2020" name="Genomics">
        <title>Complete, high-quality genomes from long-read metagenomic sequencing of two wolf lichen thalli reveals enigmatic genome architecture.</title>
        <authorList>
            <person name="McKenzie S.K."/>
            <person name="Walston R.F."/>
            <person name="Allen J.L."/>
        </authorList>
    </citation>
    <scope>NUCLEOTIDE SEQUENCE [LARGE SCALE GENOMIC DNA]</scope>
    <source>
        <strain evidence="1">WasteWater2</strain>
    </source>
</reference>
<organism evidence="1 2">
    <name type="scientific">Letharia columbiana</name>
    <dbReference type="NCBI Taxonomy" id="112416"/>
    <lineage>
        <taxon>Eukaryota</taxon>
        <taxon>Fungi</taxon>
        <taxon>Dikarya</taxon>
        <taxon>Ascomycota</taxon>
        <taxon>Pezizomycotina</taxon>
        <taxon>Lecanoromycetes</taxon>
        <taxon>OSLEUM clade</taxon>
        <taxon>Lecanoromycetidae</taxon>
        <taxon>Lecanorales</taxon>
        <taxon>Lecanorineae</taxon>
        <taxon>Parmeliaceae</taxon>
        <taxon>Letharia</taxon>
    </lineage>
</organism>
<evidence type="ECO:0000313" key="1">
    <source>
        <dbReference type="EMBL" id="KAF6240102.1"/>
    </source>
</evidence>
<dbReference type="EMBL" id="JACCJC010000004">
    <property type="protein sequence ID" value="KAF6240102.1"/>
    <property type="molecule type" value="Genomic_DNA"/>
</dbReference>
<keyword evidence="2" id="KW-1185">Reference proteome</keyword>